<proteinExistence type="predicted"/>
<evidence type="ECO:0000313" key="1">
    <source>
        <dbReference type="EMBL" id="MDP4482707.1"/>
    </source>
</evidence>
<comment type="caution">
    <text evidence="1">The sequence shown here is derived from an EMBL/GenBank/DDBJ whole genome shotgun (WGS) entry which is preliminary data.</text>
</comment>
<organism evidence="1 2">
    <name type="scientific">Pseudoalteromonas distincta</name>
    <dbReference type="NCBI Taxonomy" id="77608"/>
    <lineage>
        <taxon>Bacteria</taxon>
        <taxon>Pseudomonadati</taxon>
        <taxon>Pseudomonadota</taxon>
        <taxon>Gammaproteobacteria</taxon>
        <taxon>Alteromonadales</taxon>
        <taxon>Pseudoalteromonadaceae</taxon>
        <taxon>Pseudoalteromonas</taxon>
    </lineage>
</organism>
<reference evidence="1 2" key="1">
    <citation type="submission" date="2023-04" db="EMBL/GenBank/DDBJ databases">
        <title>Novel Pseudoalteromonas species isolated from Pacific coral.</title>
        <authorList>
            <person name="Videau P."/>
            <person name="Shlafstein M.D."/>
            <person name="Oline D.K."/>
            <person name="Strangman W.K."/>
            <person name="Hahnke R.L."/>
            <person name="Saw J.H."/>
            <person name="Ushijima B."/>
        </authorList>
    </citation>
    <scope>NUCLEOTIDE SEQUENCE [LARGE SCALE GENOMIC DNA]</scope>
    <source>
        <strain evidence="1 2">LMG 14908</strain>
    </source>
</reference>
<evidence type="ECO:0000313" key="2">
    <source>
        <dbReference type="Proteomes" id="UP001242314"/>
    </source>
</evidence>
<name>A0ABT9GA05_9GAMM</name>
<sequence length="67" mass="7780">MTKTKVNVEEDDHSVHALELMTKTNLDSERDDSDTRLSHLHQLLTKTDVVQESDDTCADDLFWYQSK</sequence>
<gene>
    <name evidence="1" type="ORF">QDH73_01425</name>
</gene>
<dbReference type="Proteomes" id="UP001242314">
    <property type="component" value="Unassembled WGS sequence"/>
</dbReference>
<dbReference type="RefSeq" id="WP_200886956.1">
    <property type="nucleotide sequence ID" value="NZ_JASGWX010000001.1"/>
</dbReference>
<evidence type="ECO:0008006" key="3">
    <source>
        <dbReference type="Google" id="ProtNLM"/>
    </source>
</evidence>
<dbReference type="EMBL" id="JASGWX010000001">
    <property type="protein sequence ID" value="MDP4482707.1"/>
    <property type="molecule type" value="Genomic_DNA"/>
</dbReference>
<keyword evidence="2" id="KW-1185">Reference proteome</keyword>
<protein>
    <recommendedName>
        <fullName evidence="3">Orphan protein</fullName>
    </recommendedName>
</protein>
<accession>A0ABT9GA05</accession>